<dbReference type="SUPFAM" id="SSF54277">
    <property type="entry name" value="CAD &amp; PB1 domains"/>
    <property type="match status" value="1"/>
</dbReference>
<feature type="domain" description="PB1" evidence="12">
    <location>
        <begin position="1519"/>
        <end position="1623"/>
    </location>
</feature>
<organism evidence="13 14">
    <name type="scientific">Arabidopsis arenosa</name>
    <name type="common">Sand rock-cress</name>
    <name type="synonym">Cardaminopsis arenosa</name>
    <dbReference type="NCBI Taxonomy" id="38785"/>
    <lineage>
        <taxon>Eukaryota</taxon>
        <taxon>Viridiplantae</taxon>
        <taxon>Streptophyta</taxon>
        <taxon>Embryophyta</taxon>
        <taxon>Tracheophyta</taxon>
        <taxon>Spermatophyta</taxon>
        <taxon>Magnoliopsida</taxon>
        <taxon>eudicotyledons</taxon>
        <taxon>Gunneridae</taxon>
        <taxon>Pentapetalae</taxon>
        <taxon>rosids</taxon>
        <taxon>malvids</taxon>
        <taxon>Brassicales</taxon>
        <taxon>Brassicaceae</taxon>
        <taxon>Camelineae</taxon>
        <taxon>Arabidopsis</taxon>
    </lineage>
</organism>
<dbReference type="InterPro" id="IPR009291">
    <property type="entry name" value="Vps62"/>
</dbReference>
<protein>
    <recommendedName>
        <fullName evidence="10">Auxin-responsive protein</fullName>
    </recommendedName>
</protein>
<comment type="similarity">
    <text evidence="9">Belongs to the PRP39 family.</text>
</comment>
<dbReference type="PANTHER" id="PTHR48173">
    <property type="entry name" value="GNK2-HOMOLOGOUS DOMAIN-CONTAINING PROTEIN"/>
    <property type="match status" value="1"/>
</dbReference>
<evidence type="ECO:0000256" key="8">
    <source>
        <dbReference type="ARBA" id="ARBA00023294"/>
    </source>
</evidence>
<feature type="compositionally biased region" description="Low complexity" evidence="11">
    <location>
        <begin position="710"/>
        <end position="729"/>
    </location>
</feature>
<feature type="region of interest" description="Disordered" evidence="11">
    <location>
        <begin position="273"/>
        <end position="313"/>
    </location>
</feature>
<evidence type="ECO:0000256" key="1">
    <source>
        <dbReference type="ARBA" id="ARBA00004123"/>
    </source>
</evidence>
<dbReference type="Gene3D" id="3.10.20.90">
    <property type="entry name" value="Phosphatidylinositol 3-kinase Catalytic Subunit, Chain A, domain 1"/>
    <property type="match status" value="1"/>
</dbReference>
<dbReference type="SUPFAM" id="SSF48452">
    <property type="entry name" value="TPR-like"/>
    <property type="match status" value="2"/>
</dbReference>
<evidence type="ECO:0000313" key="14">
    <source>
        <dbReference type="Proteomes" id="UP000682877"/>
    </source>
</evidence>
<dbReference type="EMBL" id="LR999451">
    <property type="protein sequence ID" value="CAE5956487.1"/>
    <property type="molecule type" value="Genomic_DNA"/>
</dbReference>
<dbReference type="FunFam" id="1.25.40.10:FF:000064">
    <property type="entry name" value="Putative pre-mrna-processing factor 39"/>
    <property type="match status" value="1"/>
</dbReference>
<keyword evidence="2" id="KW-0507">mRNA processing</keyword>
<keyword evidence="4 10" id="KW-0805">Transcription regulation</keyword>
<feature type="compositionally biased region" description="Low complexity" evidence="11">
    <location>
        <begin position="1448"/>
        <end position="1459"/>
    </location>
</feature>
<evidence type="ECO:0000256" key="10">
    <source>
        <dbReference type="RuleBase" id="RU004549"/>
    </source>
</evidence>
<dbReference type="PROSITE" id="PS51745">
    <property type="entry name" value="PB1"/>
    <property type="match status" value="1"/>
</dbReference>
<dbReference type="FunFam" id="1.25.40.10:FF:000159">
    <property type="entry name" value="Tetratricopeptide repeat (TPR)-like superfamily protein"/>
    <property type="match status" value="1"/>
</dbReference>
<dbReference type="Pfam" id="PF06101">
    <property type="entry name" value="Vps62"/>
    <property type="match status" value="1"/>
</dbReference>
<accession>A0A8S1ZIJ1</accession>
<dbReference type="PANTHER" id="PTHR48173:SF1">
    <property type="entry name" value="VACUOLAR PROTEIN SORTING-ASSOCIATED PROTEIN 62"/>
    <property type="match status" value="1"/>
</dbReference>
<feature type="region of interest" description="Disordered" evidence="11">
    <location>
        <begin position="1429"/>
        <end position="1459"/>
    </location>
</feature>
<feature type="region of interest" description="Disordered" evidence="11">
    <location>
        <begin position="708"/>
        <end position="729"/>
    </location>
</feature>
<keyword evidence="5 10" id="KW-0804">Transcription</keyword>
<name>A0A8S1ZIJ1_ARAAE</name>
<evidence type="ECO:0000313" key="13">
    <source>
        <dbReference type="EMBL" id="CAE5956487.1"/>
    </source>
</evidence>
<keyword evidence="14" id="KW-1185">Reference proteome</keyword>
<comment type="subunit">
    <text evidence="10">Homodimers and heterodimers.</text>
</comment>
<keyword evidence="6" id="KW-0508">mRNA splicing</keyword>
<dbReference type="InterPro" id="IPR053793">
    <property type="entry name" value="PB1-like"/>
</dbReference>
<dbReference type="Pfam" id="PF23240">
    <property type="entry name" value="HAT_PRP39_N"/>
    <property type="match status" value="1"/>
</dbReference>
<sequence>MGDSEAMVSEGYTSAPYGGDYNASAATVESTGQETAPVVDSSHSVNNDSLVNGTAPVENGNATDNVAVTAPAAEHGDNPGSILSPEEERLWNIVRANSSEFNAWTALIDETERIAQDNITKIRKVYDAFLAEFPLCYGYWKKFADHEARVGAMDKVVEVYERAVQGVTYSVDIWLHYCTFAINTYGDPDTIRRLFERALVYVGTDFLSSPLWDKYIEYEYMQQDWSRVAMIYTRILENPIQNLDRYFSSFKELAETRPLSELRSAEESAAAVVAGDASESAPSESGGKADEGRSQADGSTEQSPKLESASSTDPEELKKYVGIREAMYIKSKEFESKIIGYEMAIRRPYFHVRPLNVAELENWHNYLDFIEREGDFNKLSSIWCIICLIGFPLDQATFNWEITETKPWASIWCLPNNLSVVKLYERCVVACANYPGYWIRYVSKMQASGSTDLAENALARATQVFVKKQPEIHLFAARLREKNGDIAGARAAYQLVHSEISPGLLEAVIKHANMEHRLGNLDDAFSLYEQVIAVEKGKEHSTILPLLYAQYSRFSYLVSRDTEKARRIIVEALDHVQPSKPLVESLIHFETIQPPPRQIDYLEPLVEKVIKPDADAQNIASASEREELSLIYIEFLGIFGDVEAIHKAEEQHVTLFLPHRSTSDLKKRSADDFLSSDRTKMAKTYNGTPPAQPVSNAYPNTQAQWSGGYAAQPQTWPPTQTAPAQPQQWNPAYGQQAAYGAYGGYPAGYTAPQAPTPVPQAAAYGAYPAQPYPTQSYAPPVAAAAPATAPVQQPAAAVAPQAYYNTSEKNMLGYKCLHWNNLIDLPPLKDPETFSLPASIPHWPPGQGFGSGTINLGKLQVIKITDFEFIWRYRSTEKNKSISFYKPKGLFPKDFHCLGHYCQSDSHPLRGYLLAARDLVDSLEHEEKPALVKPVDFTLVWSSNDSVEDECSSKSERGYFWLPQPPEGYRSIGFVVTKSSVKPELNEVRCVRADLTDKCETHNVIVTAVSESLGVPLFIWRTRPSDRGMWGRGVSAGTFFCRTRLVPAREDIGIGIACLKNLDTSLHSMPNVDQIQALIQHYGPTLVFHPGETYLPSSVSWFFKNGAVLCEKGNPIDELINENGSNLPQGGSNDKQFWIDLPCDDQQRDFVKRGNLESSKLYIHIKPALGGTFTDLVFWIFCPFNGPATLKLGLVDVSLISIGQHVCDWEHFTLRISNFLGELYSIYFSQHSGGEWFEAYNLEFIPGSNKAVVYSSKHGHASFPKAGTYLQGSTMLGIGIRNDTARSELFVDSSSRYEIIAAEYLGGNGVVAEPPWLQYMREWGPKVVYDSREEIERLVNRFPRTVRVSLATVLRKLPVELSGEEGPTGPKEKNNCGSVMIGLPAEEDENATLSSEDSSCPDESVSDTELDLALGLSIGLKGRRKVRSSLSSSSSSLTRESGTKRSADSSSAAASNATRQAAVGWPPLRTYRINSLVNQAKSLATEGGLSSDIQKDTIKNGVVAAKNDDVCFIKSTRTSMLVKVTMDGVIIGRKVDLNALDSYAALEKTLEQMFFQIPSPVTKSNTQGCKTIKETRASVLLDGSSEYIITYQDKDGDWMLVGDVPWQMFLGSVKRLRIMKHSNETGVGK</sequence>
<dbReference type="GO" id="GO:0008380">
    <property type="term" value="P:RNA splicing"/>
    <property type="evidence" value="ECO:0007669"/>
    <property type="project" value="UniProtKB-KW"/>
</dbReference>
<keyword evidence="8 10" id="KW-0927">Auxin signaling pathway</keyword>
<comment type="function">
    <text evidence="10">Aux/IAA proteins are short-lived transcriptional factors that function as repressors of early auxin response genes at low auxin concentrations.</text>
</comment>
<keyword evidence="3" id="KW-0677">Repeat</keyword>
<dbReference type="InterPro" id="IPR033389">
    <property type="entry name" value="AUX/IAA_dom"/>
</dbReference>
<comment type="similarity">
    <text evidence="10">Belongs to the Aux/IAA family.</text>
</comment>
<evidence type="ECO:0000256" key="3">
    <source>
        <dbReference type="ARBA" id="ARBA00022737"/>
    </source>
</evidence>
<feature type="compositionally biased region" description="Polar residues" evidence="11">
    <location>
        <begin position="296"/>
        <end position="312"/>
    </location>
</feature>
<evidence type="ECO:0000256" key="7">
    <source>
        <dbReference type="ARBA" id="ARBA00023242"/>
    </source>
</evidence>
<reference evidence="13" key="1">
    <citation type="submission" date="2021-01" db="EMBL/GenBank/DDBJ databases">
        <authorList>
            <person name="Bezrukov I."/>
        </authorList>
    </citation>
    <scope>NUCLEOTIDE SEQUENCE</scope>
</reference>
<dbReference type="InterPro" id="IPR003107">
    <property type="entry name" value="HAT"/>
</dbReference>
<keyword evidence="10" id="KW-0678">Repressor</keyword>
<dbReference type="Proteomes" id="UP000682877">
    <property type="component" value="Chromosome 1"/>
</dbReference>
<dbReference type="InterPro" id="IPR059164">
    <property type="entry name" value="HAT_PRP39_C"/>
</dbReference>
<dbReference type="Gene3D" id="1.25.40.10">
    <property type="entry name" value="Tetratricopeptide repeat domain"/>
    <property type="match status" value="2"/>
</dbReference>
<comment type="subcellular location">
    <subcellularLocation>
        <location evidence="1 10">Nucleus</location>
    </subcellularLocation>
</comment>
<evidence type="ECO:0000256" key="4">
    <source>
        <dbReference type="ARBA" id="ARBA00023015"/>
    </source>
</evidence>
<dbReference type="InterPro" id="IPR011990">
    <property type="entry name" value="TPR-like_helical_dom_sf"/>
</dbReference>
<dbReference type="SMART" id="SM00386">
    <property type="entry name" value="HAT"/>
    <property type="match status" value="7"/>
</dbReference>
<keyword evidence="7 10" id="KW-0539">Nucleus</keyword>
<evidence type="ECO:0000256" key="2">
    <source>
        <dbReference type="ARBA" id="ARBA00022664"/>
    </source>
</evidence>
<evidence type="ECO:0000256" key="6">
    <source>
        <dbReference type="ARBA" id="ARBA00023187"/>
    </source>
</evidence>
<evidence type="ECO:0000256" key="11">
    <source>
        <dbReference type="SAM" id="MobiDB-lite"/>
    </source>
</evidence>
<dbReference type="GO" id="GO:0005634">
    <property type="term" value="C:nucleus"/>
    <property type="evidence" value="ECO:0007669"/>
    <property type="project" value="UniProtKB-SubCell"/>
</dbReference>
<dbReference type="Pfam" id="PF23241">
    <property type="entry name" value="HAT_PRP39_C"/>
    <property type="match status" value="2"/>
</dbReference>
<evidence type="ECO:0000256" key="5">
    <source>
        <dbReference type="ARBA" id="ARBA00023163"/>
    </source>
</evidence>
<gene>
    <name evidence="13" type="ORF">AARE701A_LOCUS260</name>
</gene>
<evidence type="ECO:0000259" key="12">
    <source>
        <dbReference type="PROSITE" id="PS51745"/>
    </source>
</evidence>
<proteinExistence type="inferred from homology"/>
<dbReference type="Pfam" id="PF02309">
    <property type="entry name" value="AUX_IAA"/>
    <property type="match status" value="1"/>
</dbReference>
<evidence type="ECO:0000256" key="9">
    <source>
        <dbReference type="ARBA" id="ARBA00038019"/>
    </source>
</evidence>
<dbReference type="GO" id="GO:0006397">
    <property type="term" value="P:mRNA processing"/>
    <property type="evidence" value="ECO:0007669"/>
    <property type="project" value="UniProtKB-KW"/>
</dbReference>
<dbReference type="GO" id="GO:0009734">
    <property type="term" value="P:auxin-activated signaling pathway"/>
    <property type="evidence" value="ECO:0007669"/>
    <property type="project" value="UniProtKB-UniRule"/>
</dbReference>